<name>A0ACB6ZSN7_THEGA</name>
<reference evidence="1" key="1">
    <citation type="submission" date="2019-10" db="EMBL/GenBank/DDBJ databases">
        <authorList>
            <consortium name="DOE Joint Genome Institute"/>
            <person name="Kuo A."/>
            <person name="Miyauchi S."/>
            <person name="Kiss E."/>
            <person name="Drula E."/>
            <person name="Kohler A."/>
            <person name="Sanchez-Garcia M."/>
            <person name="Andreopoulos B."/>
            <person name="Barry K.W."/>
            <person name="Bonito G."/>
            <person name="Buee M."/>
            <person name="Carver A."/>
            <person name="Chen C."/>
            <person name="Cichocki N."/>
            <person name="Clum A."/>
            <person name="Culley D."/>
            <person name="Crous P.W."/>
            <person name="Fauchery L."/>
            <person name="Girlanda M."/>
            <person name="Hayes R."/>
            <person name="Keri Z."/>
            <person name="Labutti K."/>
            <person name="Lipzen A."/>
            <person name="Lombard V."/>
            <person name="Magnuson J."/>
            <person name="Maillard F."/>
            <person name="Morin E."/>
            <person name="Murat C."/>
            <person name="Nolan M."/>
            <person name="Ohm R."/>
            <person name="Pangilinan J."/>
            <person name="Pereira M."/>
            <person name="Perotto S."/>
            <person name="Peter M."/>
            <person name="Riley R."/>
            <person name="Sitrit Y."/>
            <person name="Stielow B."/>
            <person name="Szollosi G."/>
            <person name="Zifcakova L."/>
            <person name="Stursova M."/>
            <person name="Spatafora J.W."/>
            <person name="Tedersoo L."/>
            <person name="Vaario L.-M."/>
            <person name="Yamada A."/>
            <person name="Yan M."/>
            <person name="Wang P."/>
            <person name="Xu J."/>
            <person name="Bruns T."/>
            <person name="Baldrian P."/>
            <person name="Vilgalys R."/>
            <person name="Henrissat B."/>
            <person name="Grigoriev I.V."/>
            <person name="Hibbett D."/>
            <person name="Nagy L.G."/>
            <person name="Martin F.M."/>
        </authorList>
    </citation>
    <scope>NUCLEOTIDE SEQUENCE</scope>
    <source>
        <strain evidence="1">P2</strain>
    </source>
</reference>
<evidence type="ECO:0000313" key="2">
    <source>
        <dbReference type="Proteomes" id="UP000886501"/>
    </source>
</evidence>
<proteinExistence type="predicted"/>
<reference evidence="1" key="2">
    <citation type="journal article" date="2020" name="Nat. Commun.">
        <title>Large-scale genome sequencing of mycorrhizal fungi provides insights into the early evolution of symbiotic traits.</title>
        <authorList>
            <person name="Miyauchi S."/>
            <person name="Kiss E."/>
            <person name="Kuo A."/>
            <person name="Drula E."/>
            <person name="Kohler A."/>
            <person name="Sanchez-Garcia M."/>
            <person name="Morin E."/>
            <person name="Andreopoulos B."/>
            <person name="Barry K.W."/>
            <person name="Bonito G."/>
            <person name="Buee M."/>
            <person name="Carver A."/>
            <person name="Chen C."/>
            <person name="Cichocki N."/>
            <person name="Clum A."/>
            <person name="Culley D."/>
            <person name="Crous P.W."/>
            <person name="Fauchery L."/>
            <person name="Girlanda M."/>
            <person name="Hayes R.D."/>
            <person name="Keri Z."/>
            <person name="LaButti K."/>
            <person name="Lipzen A."/>
            <person name="Lombard V."/>
            <person name="Magnuson J."/>
            <person name="Maillard F."/>
            <person name="Murat C."/>
            <person name="Nolan M."/>
            <person name="Ohm R.A."/>
            <person name="Pangilinan J."/>
            <person name="Pereira M.F."/>
            <person name="Perotto S."/>
            <person name="Peter M."/>
            <person name="Pfister S."/>
            <person name="Riley R."/>
            <person name="Sitrit Y."/>
            <person name="Stielow J.B."/>
            <person name="Szollosi G."/>
            <person name="Zifcakova L."/>
            <person name="Stursova M."/>
            <person name="Spatafora J.W."/>
            <person name="Tedersoo L."/>
            <person name="Vaario L.M."/>
            <person name="Yamada A."/>
            <person name="Yan M."/>
            <person name="Wang P."/>
            <person name="Xu J."/>
            <person name="Bruns T."/>
            <person name="Baldrian P."/>
            <person name="Vilgalys R."/>
            <person name="Dunand C."/>
            <person name="Henrissat B."/>
            <person name="Grigoriev I.V."/>
            <person name="Hibbett D."/>
            <person name="Nagy L.G."/>
            <person name="Martin F.M."/>
        </authorList>
    </citation>
    <scope>NUCLEOTIDE SEQUENCE</scope>
    <source>
        <strain evidence="1">P2</strain>
    </source>
</reference>
<protein>
    <submittedName>
        <fullName evidence="1">Uncharacterized protein</fullName>
    </submittedName>
</protein>
<dbReference type="EMBL" id="MU117968">
    <property type="protein sequence ID" value="KAF9652594.1"/>
    <property type="molecule type" value="Genomic_DNA"/>
</dbReference>
<comment type="caution">
    <text evidence="1">The sequence shown here is derived from an EMBL/GenBank/DDBJ whole genome shotgun (WGS) entry which is preliminary data.</text>
</comment>
<evidence type="ECO:0000313" key="1">
    <source>
        <dbReference type="EMBL" id="KAF9652594.1"/>
    </source>
</evidence>
<accession>A0ACB6ZSN7</accession>
<sequence length="202" mass="22532">MMFLSYHHALNRSCASTILRLRVFHANAPVLSLPIPPALFSLETKTDTSGAREWLSAFRNATVPRNLVELSFSRSSGPGGQNVNKVNTKATVRCQIDAKWIPPWARAELRKSSYFVESTNSLLVTSSVHRSQAQNVQESLHKLHQCVLSASSVAIKNEPSAGQVKKVQDLQRAERARRRVEKDRRSQVKKSRKTGLGGSAWE</sequence>
<keyword evidence="2" id="KW-1185">Reference proteome</keyword>
<gene>
    <name evidence="1" type="ORF">BDM02DRAFT_3109163</name>
</gene>
<organism evidence="1 2">
    <name type="scientific">Thelephora ganbajun</name>
    <name type="common">Ganba fungus</name>
    <dbReference type="NCBI Taxonomy" id="370292"/>
    <lineage>
        <taxon>Eukaryota</taxon>
        <taxon>Fungi</taxon>
        <taxon>Dikarya</taxon>
        <taxon>Basidiomycota</taxon>
        <taxon>Agaricomycotina</taxon>
        <taxon>Agaricomycetes</taxon>
        <taxon>Thelephorales</taxon>
        <taxon>Thelephoraceae</taxon>
        <taxon>Thelephora</taxon>
    </lineage>
</organism>
<dbReference type="Proteomes" id="UP000886501">
    <property type="component" value="Unassembled WGS sequence"/>
</dbReference>